<name>A0ABR1VG30_9PEZI</name>
<sequence length="241" mass="27251">MSCQVNNTKPSGNSANHDTTKQQEFRFDCGHTEFPRAGANPYCLLNGDRVERSLRYLVHVKYRAIGGPLRHDPETLFRLAARHLKAYVHACDDRLGAVYNEAFKLQQAKNREVGKKKQRQNAVRKQLLEVENQAVKNKKEEKKPCPPKKVEYKRTNDQGKLLYSAAVGVKCPQETKPKLEVPAPQCEPECEPECDPECGPEPAPEAPREPEYSPLPMLSSLRISWLKRSSLEAGLMSVKKS</sequence>
<gene>
    <name evidence="2" type="ORF">PG994_006814</name>
</gene>
<dbReference type="GeneID" id="92091286"/>
<accession>A0ABR1VG30</accession>
<feature type="region of interest" description="Disordered" evidence="1">
    <location>
        <begin position="1"/>
        <end position="20"/>
    </location>
</feature>
<feature type="compositionally biased region" description="Acidic residues" evidence="1">
    <location>
        <begin position="188"/>
        <end position="198"/>
    </location>
</feature>
<evidence type="ECO:0000313" key="3">
    <source>
        <dbReference type="Proteomes" id="UP001480595"/>
    </source>
</evidence>
<evidence type="ECO:0000313" key="2">
    <source>
        <dbReference type="EMBL" id="KAK8070198.1"/>
    </source>
</evidence>
<reference evidence="2 3" key="1">
    <citation type="submission" date="2023-01" db="EMBL/GenBank/DDBJ databases">
        <title>Analysis of 21 Apiospora genomes using comparative genomics revels a genus with tremendous synthesis potential of carbohydrate active enzymes and secondary metabolites.</title>
        <authorList>
            <person name="Sorensen T."/>
        </authorList>
    </citation>
    <scope>NUCLEOTIDE SEQUENCE [LARGE SCALE GENOMIC DNA]</scope>
    <source>
        <strain evidence="2 3">CBS 135458</strain>
    </source>
</reference>
<organism evidence="2 3">
    <name type="scientific">Apiospora phragmitis</name>
    <dbReference type="NCBI Taxonomy" id="2905665"/>
    <lineage>
        <taxon>Eukaryota</taxon>
        <taxon>Fungi</taxon>
        <taxon>Dikarya</taxon>
        <taxon>Ascomycota</taxon>
        <taxon>Pezizomycotina</taxon>
        <taxon>Sordariomycetes</taxon>
        <taxon>Xylariomycetidae</taxon>
        <taxon>Amphisphaeriales</taxon>
        <taxon>Apiosporaceae</taxon>
        <taxon>Apiospora</taxon>
    </lineage>
</organism>
<dbReference type="RefSeq" id="XP_066717492.1">
    <property type="nucleotide sequence ID" value="XM_066858223.1"/>
</dbReference>
<proteinExistence type="predicted"/>
<keyword evidence="3" id="KW-1185">Reference proteome</keyword>
<dbReference type="Proteomes" id="UP001480595">
    <property type="component" value="Unassembled WGS sequence"/>
</dbReference>
<protein>
    <submittedName>
        <fullName evidence="2">Uncharacterized protein</fullName>
    </submittedName>
</protein>
<evidence type="ECO:0000256" key="1">
    <source>
        <dbReference type="SAM" id="MobiDB-lite"/>
    </source>
</evidence>
<feature type="compositionally biased region" description="Polar residues" evidence="1">
    <location>
        <begin position="1"/>
        <end position="17"/>
    </location>
</feature>
<feature type="region of interest" description="Disordered" evidence="1">
    <location>
        <begin position="178"/>
        <end position="215"/>
    </location>
</feature>
<comment type="caution">
    <text evidence="2">The sequence shown here is derived from an EMBL/GenBank/DDBJ whole genome shotgun (WGS) entry which is preliminary data.</text>
</comment>
<dbReference type="EMBL" id="JAQQWL010000006">
    <property type="protein sequence ID" value="KAK8070198.1"/>
    <property type="molecule type" value="Genomic_DNA"/>
</dbReference>